<dbReference type="GO" id="GO:0005886">
    <property type="term" value="C:plasma membrane"/>
    <property type="evidence" value="ECO:0007669"/>
    <property type="project" value="UniProtKB-SubCell"/>
</dbReference>
<feature type="region of interest" description="Disordered" evidence="5">
    <location>
        <begin position="1"/>
        <end position="27"/>
    </location>
</feature>
<dbReference type="AlphaFoldDB" id="A0A2T0TG14"/>
<comment type="subcellular location">
    <subcellularLocation>
        <location evidence="1">Cell membrane</location>
        <topology evidence="1">Multi-pass membrane protein</topology>
    </subcellularLocation>
</comment>
<keyword evidence="3 6" id="KW-1133">Transmembrane helix</keyword>
<dbReference type="EMBL" id="PVTF01000002">
    <property type="protein sequence ID" value="PRY44632.1"/>
    <property type="molecule type" value="Genomic_DNA"/>
</dbReference>
<keyword evidence="9" id="KW-1185">Reference proteome</keyword>
<reference evidence="8 9" key="1">
    <citation type="submission" date="2018-03" db="EMBL/GenBank/DDBJ databases">
        <title>Genomic Encyclopedia of Archaeal and Bacterial Type Strains, Phase II (KMG-II): from individual species to whole genera.</title>
        <authorList>
            <person name="Goeker M."/>
        </authorList>
    </citation>
    <scope>NUCLEOTIDE SEQUENCE [LARGE SCALE GENOMIC DNA]</scope>
    <source>
        <strain evidence="8 9">DSM 44720</strain>
    </source>
</reference>
<feature type="transmembrane region" description="Helical" evidence="6">
    <location>
        <begin position="250"/>
        <end position="272"/>
    </location>
</feature>
<dbReference type="Pfam" id="PF07690">
    <property type="entry name" value="MFS_1"/>
    <property type="match status" value="1"/>
</dbReference>
<dbReference type="PROSITE" id="PS50850">
    <property type="entry name" value="MFS"/>
    <property type="match status" value="1"/>
</dbReference>
<evidence type="ECO:0000256" key="1">
    <source>
        <dbReference type="ARBA" id="ARBA00004651"/>
    </source>
</evidence>
<feature type="transmembrane region" description="Helical" evidence="6">
    <location>
        <begin position="199"/>
        <end position="219"/>
    </location>
</feature>
<evidence type="ECO:0000256" key="6">
    <source>
        <dbReference type="SAM" id="Phobius"/>
    </source>
</evidence>
<sequence>MSQQTQDRPDLTPPPRGDDVVVGRTGKKHSPRYRWGILGIGIFAQAAFSATFQGIPTSGSILAAAYGFSLAELGLVLAAVTAGIFITDVFWGVLSDRIGERTVLIIGLGGTTATLAYVTAFLVPGGGTAPAAWALAAVLFLSGALGGCVNGASGRAVMGWFPPEKRGFAISLRVAAVPLGGALGAAIMPSLALGAGFRWVFGFLTAFMLAATVAVVLWLDEPPIARTKATDGMAATTVVSPLKRWDIWRVAITAFLLDLPQFTVLTFGTVFLTSEIGLPIEGVVVALVVVQLLAAASRVVGGRWTDQRGGRYRRTLVRVYSWAIAAAFVGVSLYSFAPTWIVVGLFVAAGFLACGWHGVHYAEIATMAGAERSGTALGLENTMVFGGAFVTPLIIPLVLAASSWPVVMLLVGALPAVASALLMPRELPVG</sequence>
<dbReference type="InterPro" id="IPR020846">
    <property type="entry name" value="MFS_dom"/>
</dbReference>
<protein>
    <submittedName>
        <fullName evidence="8">Sugar phosphate permease</fullName>
    </submittedName>
</protein>
<evidence type="ECO:0000259" key="7">
    <source>
        <dbReference type="PROSITE" id="PS50850"/>
    </source>
</evidence>
<feature type="transmembrane region" description="Helical" evidence="6">
    <location>
        <begin position="129"/>
        <end position="149"/>
    </location>
</feature>
<evidence type="ECO:0000313" key="8">
    <source>
        <dbReference type="EMBL" id="PRY44632.1"/>
    </source>
</evidence>
<organism evidence="8 9">
    <name type="scientific">Umezawaea tangerina</name>
    <dbReference type="NCBI Taxonomy" id="84725"/>
    <lineage>
        <taxon>Bacteria</taxon>
        <taxon>Bacillati</taxon>
        <taxon>Actinomycetota</taxon>
        <taxon>Actinomycetes</taxon>
        <taxon>Pseudonocardiales</taxon>
        <taxon>Pseudonocardiaceae</taxon>
        <taxon>Umezawaea</taxon>
    </lineage>
</organism>
<feature type="transmembrane region" description="Helical" evidence="6">
    <location>
        <begin position="278"/>
        <end position="296"/>
    </location>
</feature>
<feature type="transmembrane region" description="Helical" evidence="6">
    <location>
        <begin position="340"/>
        <end position="362"/>
    </location>
</feature>
<dbReference type="RefSeq" id="WP_106186238.1">
    <property type="nucleotide sequence ID" value="NZ_PVTF01000002.1"/>
</dbReference>
<feature type="transmembrane region" description="Helical" evidence="6">
    <location>
        <begin position="406"/>
        <end position="424"/>
    </location>
</feature>
<gene>
    <name evidence="8" type="ORF">CLV43_102197</name>
</gene>
<dbReference type="Proteomes" id="UP000239494">
    <property type="component" value="Unassembled WGS sequence"/>
</dbReference>
<proteinExistence type="predicted"/>
<keyword evidence="2 6" id="KW-0812">Transmembrane</keyword>
<evidence type="ECO:0000256" key="4">
    <source>
        <dbReference type="ARBA" id="ARBA00023136"/>
    </source>
</evidence>
<evidence type="ECO:0000256" key="5">
    <source>
        <dbReference type="SAM" id="MobiDB-lite"/>
    </source>
</evidence>
<dbReference type="OrthoDB" id="8628659at2"/>
<dbReference type="Gene3D" id="1.20.1250.20">
    <property type="entry name" value="MFS general substrate transporter like domains"/>
    <property type="match status" value="2"/>
</dbReference>
<feature type="transmembrane region" description="Helical" evidence="6">
    <location>
        <begin position="103"/>
        <end position="123"/>
    </location>
</feature>
<dbReference type="PANTHER" id="PTHR23527:SF1">
    <property type="entry name" value="BLL3282 PROTEIN"/>
    <property type="match status" value="1"/>
</dbReference>
<name>A0A2T0TG14_9PSEU</name>
<feature type="transmembrane region" description="Helical" evidence="6">
    <location>
        <begin position="383"/>
        <end position="400"/>
    </location>
</feature>
<dbReference type="SUPFAM" id="SSF103473">
    <property type="entry name" value="MFS general substrate transporter"/>
    <property type="match status" value="1"/>
</dbReference>
<keyword evidence="4 6" id="KW-0472">Membrane</keyword>
<evidence type="ECO:0000256" key="2">
    <source>
        <dbReference type="ARBA" id="ARBA00022692"/>
    </source>
</evidence>
<dbReference type="GO" id="GO:0022857">
    <property type="term" value="F:transmembrane transporter activity"/>
    <property type="evidence" value="ECO:0007669"/>
    <property type="project" value="InterPro"/>
</dbReference>
<dbReference type="InterPro" id="IPR011701">
    <property type="entry name" value="MFS"/>
</dbReference>
<comment type="caution">
    <text evidence="8">The sequence shown here is derived from an EMBL/GenBank/DDBJ whole genome shotgun (WGS) entry which is preliminary data.</text>
</comment>
<dbReference type="InterPro" id="IPR052952">
    <property type="entry name" value="MFS-Transporter"/>
</dbReference>
<feature type="transmembrane region" description="Helical" evidence="6">
    <location>
        <begin position="35"/>
        <end position="55"/>
    </location>
</feature>
<accession>A0A2T0TG14</accession>
<feature type="transmembrane region" description="Helical" evidence="6">
    <location>
        <begin position="317"/>
        <end position="334"/>
    </location>
</feature>
<feature type="domain" description="Major facilitator superfamily (MFS) profile" evidence="7">
    <location>
        <begin position="34"/>
        <end position="427"/>
    </location>
</feature>
<feature type="transmembrane region" description="Helical" evidence="6">
    <location>
        <begin position="61"/>
        <end position="91"/>
    </location>
</feature>
<evidence type="ECO:0000313" key="9">
    <source>
        <dbReference type="Proteomes" id="UP000239494"/>
    </source>
</evidence>
<dbReference type="InterPro" id="IPR036259">
    <property type="entry name" value="MFS_trans_sf"/>
</dbReference>
<evidence type="ECO:0000256" key="3">
    <source>
        <dbReference type="ARBA" id="ARBA00022989"/>
    </source>
</evidence>
<feature type="transmembrane region" description="Helical" evidence="6">
    <location>
        <begin position="170"/>
        <end position="193"/>
    </location>
</feature>
<dbReference type="PANTHER" id="PTHR23527">
    <property type="entry name" value="BLL3282 PROTEIN"/>
    <property type="match status" value="1"/>
</dbReference>